<dbReference type="EMBL" id="CP044622">
    <property type="protein sequence ID" value="QRD81150.1"/>
    <property type="molecule type" value="Genomic_DNA"/>
</dbReference>
<name>A0A7U2MCH3_ASPFN</name>
<sequence>MSNTERTPASVVSRMDGAASCQGTLRFLTSSVTTAISAPEMKSGTTCCFLAWGKFAGLSGSLSSSDSAASSISKDSTCAARSGLLMSVRSRSNNGRMIEELKGISLKRRGWVMVRSVLATRERAYSVESSSKQSRIINITSTGRLFEFVIAGFINIPPMAGLKSFEGCRCLMKPHGVISGTTLFHTDRAYSDKIYYSSYMTNKLQRSALRQVCEGQSG</sequence>
<protein>
    <submittedName>
        <fullName evidence="1">Uncharacterized protein</fullName>
    </submittedName>
</protein>
<gene>
    <name evidence="1" type="ORF">F9C07_2124812</name>
</gene>
<organism evidence="1 2">
    <name type="scientific">Aspergillus flavus (strain ATCC 200026 / FGSC A1120 / IAM 13836 / NRRL 3357 / JCM 12722 / SRRC 167)</name>
    <dbReference type="NCBI Taxonomy" id="332952"/>
    <lineage>
        <taxon>Eukaryota</taxon>
        <taxon>Fungi</taxon>
        <taxon>Dikarya</taxon>
        <taxon>Ascomycota</taxon>
        <taxon>Pezizomycotina</taxon>
        <taxon>Eurotiomycetes</taxon>
        <taxon>Eurotiomycetidae</taxon>
        <taxon>Eurotiales</taxon>
        <taxon>Aspergillaceae</taxon>
        <taxon>Aspergillus</taxon>
        <taxon>Aspergillus subgen. Circumdati</taxon>
    </lineage>
</organism>
<accession>A0A7U2MCH3</accession>
<evidence type="ECO:0000313" key="1">
    <source>
        <dbReference type="EMBL" id="QRD81150.1"/>
    </source>
</evidence>
<dbReference type="VEuPathDB" id="FungiDB:F9C07_2124812"/>
<dbReference type="Proteomes" id="UP000596276">
    <property type="component" value="Chromosome 2"/>
</dbReference>
<evidence type="ECO:0000313" key="2">
    <source>
        <dbReference type="Proteomes" id="UP000596276"/>
    </source>
</evidence>
<proteinExistence type="predicted"/>
<dbReference type="AlphaFoldDB" id="A0A7U2MCH3"/>
<reference evidence="2" key="1">
    <citation type="journal article" date="2021" name="G3 (Bethesda)">
        <title>Chromosome assembled and annotated genome sequence of Aspergillus flavus NRRL 3357.</title>
        <authorList>
            <person name="Skerker J.M."/>
            <person name="Pianalto K.M."/>
            <person name="Mondo S.J."/>
            <person name="Yang K."/>
            <person name="Arkin A.P."/>
            <person name="Keller N.P."/>
            <person name="Grigoriev I.V."/>
            <person name="Louise Glass N.L."/>
        </authorList>
    </citation>
    <scope>NUCLEOTIDE SEQUENCE [LARGE SCALE GENOMIC DNA]</scope>
    <source>
        <strain evidence="2">ATCC 200026 / FGSC A1120 / IAM 13836 / NRRL 3357 / JCM 12722 / SRRC 167</strain>
    </source>
</reference>
<keyword evidence="2" id="KW-1185">Reference proteome</keyword>